<reference evidence="6" key="1">
    <citation type="submission" date="2019-02" db="EMBL/GenBank/DDBJ databases">
        <title>Draft genome sequence of Enterococcus sp. Gos25-1.</title>
        <authorList>
            <person name="Tanaka N."/>
            <person name="Shiwa Y."/>
            <person name="Fujita N."/>
        </authorList>
    </citation>
    <scope>NUCLEOTIDE SEQUENCE [LARGE SCALE GENOMIC DNA]</scope>
    <source>
        <strain evidence="6">Gos25-1</strain>
    </source>
</reference>
<dbReference type="SUPFAM" id="SSF53041">
    <property type="entry name" value="Resolvase-like"/>
    <property type="match status" value="1"/>
</dbReference>
<dbReference type="EMBL" id="BJCC01000013">
    <property type="protein sequence ID" value="GCF93740.1"/>
    <property type="molecule type" value="Genomic_DNA"/>
</dbReference>
<evidence type="ECO:0000259" key="3">
    <source>
        <dbReference type="PROSITE" id="PS51736"/>
    </source>
</evidence>
<proteinExistence type="predicted"/>
<dbReference type="GO" id="GO:0003677">
    <property type="term" value="F:DNA binding"/>
    <property type="evidence" value="ECO:0007669"/>
    <property type="project" value="UniProtKB-KW"/>
</dbReference>
<feature type="domain" description="Resolvase/invertase-type recombinase catalytic" evidence="3">
    <location>
        <begin position="3"/>
        <end position="152"/>
    </location>
</feature>
<sequence>MEQVYSYDRTSVWDTQKVSNDAQWEIIRSRSLEDTECIPQRFSDRGKSGGNDDRPALKKLFIEIRSSYIKRKLYVWRYDRIFRETQKALEFVELCHKHNVEIISISEPLPEGSSSLALKTMFVQLLFINASMQRETIIENIRNGLAYKRSNGDYISSAIPFGYQLIEGKIIQNEQEAKAVKRLFELYASDDYGYKRLADKLTEEGYLFNDHPFKVHNIWNILDKSIYYGIVKGGTFGEYKGNFEPIISESEFKKAQAIRESRNVTKVNRREYPLRKKIICPYCGRRLSPTQRWNYSKTKRLHYYHCTKRECPGIYVSATKTENMLLKILKRFVNEDVIYQGIITEIDSQMKQLIKKEKQKDQKNAQSRREIVKQFEDGIITLDEMKDLLSSFDESQSKQPIPIENCRTQLDQLLELRKQSIQQLLLDHVEVVTVQKDKKIDGVFLQGLSENICIKK</sequence>
<dbReference type="PROSITE" id="PS51736">
    <property type="entry name" value="RECOMBINASES_3"/>
    <property type="match status" value="1"/>
</dbReference>
<name>A0A4P5P7F6_9ENTE</name>
<comment type="caution">
    <text evidence="5">The sequence shown here is derived from an EMBL/GenBank/DDBJ whole genome shotgun (WGS) entry which is preliminary data.</text>
</comment>
<keyword evidence="1" id="KW-0238">DNA-binding</keyword>
<evidence type="ECO:0000313" key="5">
    <source>
        <dbReference type="EMBL" id="GCF93740.1"/>
    </source>
</evidence>
<dbReference type="CDD" id="cd03768">
    <property type="entry name" value="SR_ResInv"/>
    <property type="match status" value="1"/>
</dbReference>
<dbReference type="OrthoDB" id="9797501at2"/>
<feature type="domain" description="Recombinase" evidence="4">
    <location>
        <begin position="160"/>
        <end position="265"/>
    </location>
</feature>
<dbReference type="Pfam" id="PF13408">
    <property type="entry name" value="Zn_ribbon_recom"/>
    <property type="match status" value="1"/>
</dbReference>
<dbReference type="GO" id="GO:0000150">
    <property type="term" value="F:DNA strand exchange activity"/>
    <property type="evidence" value="ECO:0007669"/>
    <property type="project" value="InterPro"/>
</dbReference>
<dbReference type="InterPro" id="IPR011109">
    <property type="entry name" value="DNA_bind_recombinase_dom"/>
</dbReference>
<dbReference type="RefSeq" id="WP_146622195.1">
    <property type="nucleotide sequence ID" value="NZ_BJCC01000013.1"/>
</dbReference>
<dbReference type="Proteomes" id="UP000290567">
    <property type="component" value="Unassembled WGS sequence"/>
</dbReference>
<accession>A0A4P5P7F6</accession>
<dbReference type="InterPro" id="IPR025827">
    <property type="entry name" value="Zn_ribbon_recom_dom"/>
</dbReference>
<protein>
    <submittedName>
        <fullName evidence="5">Resolvase</fullName>
    </submittedName>
</protein>
<dbReference type="InterPro" id="IPR050639">
    <property type="entry name" value="SSR_resolvase"/>
</dbReference>
<evidence type="ECO:0000256" key="2">
    <source>
        <dbReference type="ARBA" id="ARBA00023172"/>
    </source>
</evidence>
<dbReference type="AlphaFoldDB" id="A0A4P5P7F6"/>
<organism evidence="5 6">
    <name type="scientific">Enterococcus florum</name>
    <dbReference type="NCBI Taxonomy" id="2480627"/>
    <lineage>
        <taxon>Bacteria</taxon>
        <taxon>Bacillati</taxon>
        <taxon>Bacillota</taxon>
        <taxon>Bacilli</taxon>
        <taxon>Lactobacillales</taxon>
        <taxon>Enterococcaceae</taxon>
        <taxon>Enterococcus</taxon>
    </lineage>
</organism>
<dbReference type="PANTHER" id="PTHR30461">
    <property type="entry name" value="DNA-INVERTASE FROM LAMBDOID PROPHAGE"/>
    <property type="match status" value="1"/>
</dbReference>
<evidence type="ECO:0000259" key="4">
    <source>
        <dbReference type="PROSITE" id="PS51737"/>
    </source>
</evidence>
<dbReference type="SMART" id="SM00857">
    <property type="entry name" value="Resolvase"/>
    <property type="match status" value="1"/>
</dbReference>
<dbReference type="Gene3D" id="3.90.1750.20">
    <property type="entry name" value="Putative Large Serine Recombinase, Chain B, Domain 2"/>
    <property type="match status" value="1"/>
</dbReference>
<gene>
    <name evidence="5" type="primary">ccrA</name>
    <name evidence="5" type="ORF">NRIC_16310</name>
</gene>
<keyword evidence="6" id="KW-1185">Reference proteome</keyword>
<keyword evidence="2" id="KW-0233">DNA recombination</keyword>
<dbReference type="Pfam" id="PF00239">
    <property type="entry name" value="Resolvase"/>
    <property type="match status" value="1"/>
</dbReference>
<evidence type="ECO:0000256" key="1">
    <source>
        <dbReference type="ARBA" id="ARBA00023125"/>
    </source>
</evidence>
<dbReference type="PROSITE" id="PS51737">
    <property type="entry name" value="RECOMBINASE_DNA_BIND"/>
    <property type="match status" value="1"/>
</dbReference>
<dbReference type="PANTHER" id="PTHR30461:SF2">
    <property type="entry name" value="SERINE RECOMBINASE PINE-RELATED"/>
    <property type="match status" value="1"/>
</dbReference>
<dbReference type="Pfam" id="PF07508">
    <property type="entry name" value="Recombinase"/>
    <property type="match status" value="1"/>
</dbReference>
<dbReference type="InterPro" id="IPR038109">
    <property type="entry name" value="DNA_bind_recomb_sf"/>
</dbReference>
<evidence type="ECO:0000313" key="6">
    <source>
        <dbReference type="Proteomes" id="UP000290567"/>
    </source>
</evidence>
<dbReference type="InterPro" id="IPR006119">
    <property type="entry name" value="Resolv_N"/>
</dbReference>
<dbReference type="InterPro" id="IPR036162">
    <property type="entry name" value="Resolvase-like_N_sf"/>
</dbReference>
<dbReference type="Gene3D" id="3.40.50.1390">
    <property type="entry name" value="Resolvase, N-terminal catalytic domain"/>
    <property type="match status" value="1"/>
</dbReference>